<evidence type="ECO:0000313" key="1">
    <source>
        <dbReference type="EMBL" id="WWQ66342.1"/>
    </source>
</evidence>
<organism evidence="1 2">
    <name type="scientific">Streptomyces citrinus</name>
    <dbReference type="NCBI Taxonomy" id="3118173"/>
    <lineage>
        <taxon>Bacteria</taxon>
        <taxon>Bacillati</taxon>
        <taxon>Actinomycetota</taxon>
        <taxon>Actinomycetes</taxon>
        <taxon>Kitasatosporales</taxon>
        <taxon>Streptomycetaceae</taxon>
        <taxon>Streptomyces</taxon>
    </lineage>
</organism>
<dbReference type="EMBL" id="CP146022">
    <property type="protein sequence ID" value="WWQ66342.1"/>
    <property type="molecule type" value="Genomic_DNA"/>
</dbReference>
<reference evidence="1" key="1">
    <citation type="journal article" date="2025" name="Int. J. Syst. Evol. Microbiol.">
        <title>Streptomyces citrinus sp. nov., with yellow diffusible pigment.</title>
        <authorList>
            <person name="He Y."/>
            <person name="Yang E."/>
            <person name="Xu J."/>
            <person name="Sun Y."/>
            <person name="Sun L."/>
        </authorList>
    </citation>
    <scope>NUCLEOTIDE SEQUENCE</scope>
    <source>
        <strain evidence="1">Q6</strain>
    </source>
</reference>
<name>A0ACD5AGK1_9ACTN</name>
<dbReference type="Proteomes" id="UP001432251">
    <property type="component" value="Chromosome"/>
</dbReference>
<accession>A0ACD5AGK1</accession>
<sequence>MTDDYRSGEGRWAPGEPILWRYRANGGDGFHICRPVTVVEDSRDLLAVWMAPGTECVKPVLADGTPVHREPLATRYTKPRALQRDHWFGAGVLKLARPHDPWSVWLFWDQDWTFRNWYVNLEQPRVRWSGGVDSEDHFLDLSVYADRSWRWHDEDEFAQAQAVGLMSAGQAESVREAGRAAVEAIERWDRPFSDGWQHWRPDPGWPVPALPADWDRTPAHVSS</sequence>
<keyword evidence="2" id="KW-1185">Reference proteome</keyword>
<gene>
    <name evidence="1" type="ORF">V2W30_25435</name>
</gene>
<protein>
    <submittedName>
        <fullName evidence="1">DUF402 domain-containing protein</fullName>
    </submittedName>
</protein>
<evidence type="ECO:0000313" key="2">
    <source>
        <dbReference type="Proteomes" id="UP001432251"/>
    </source>
</evidence>
<proteinExistence type="predicted"/>